<reference evidence="4" key="1">
    <citation type="submission" date="2021-01" db="EMBL/GenBank/DDBJ databases">
        <authorList>
            <person name="Corre E."/>
            <person name="Pelletier E."/>
            <person name="Niang G."/>
            <person name="Scheremetjew M."/>
            <person name="Finn R."/>
            <person name="Kale V."/>
            <person name="Holt S."/>
            <person name="Cochrane G."/>
            <person name="Meng A."/>
            <person name="Brown T."/>
            <person name="Cohen L."/>
        </authorList>
    </citation>
    <scope>NUCLEOTIDE SEQUENCE</scope>
    <source>
        <strain evidence="4">CCMP2084</strain>
    </source>
</reference>
<dbReference type="PROSITE" id="PS50903">
    <property type="entry name" value="RUBREDOXIN_LIKE"/>
    <property type="match status" value="1"/>
</dbReference>
<protein>
    <recommendedName>
        <fullName evidence="3">Rubredoxin-like domain-containing protein</fullName>
    </recommendedName>
</protein>
<organism evidence="4">
    <name type="scientific">Attheya septentrionalis</name>
    <dbReference type="NCBI Taxonomy" id="420275"/>
    <lineage>
        <taxon>Eukaryota</taxon>
        <taxon>Sar</taxon>
        <taxon>Stramenopiles</taxon>
        <taxon>Ochrophyta</taxon>
        <taxon>Bacillariophyta</taxon>
        <taxon>Coscinodiscophyceae</taxon>
        <taxon>Chaetocerotophycidae</taxon>
        <taxon>Chaetocerotales</taxon>
        <taxon>Attheyaceae</taxon>
        <taxon>Attheya</taxon>
    </lineage>
</organism>
<dbReference type="EMBL" id="HBHQ01004814">
    <property type="protein sequence ID" value="CAD9811387.1"/>
    <property type="molecule type" value="Transcribed_RNA"/>
</dbReference>
<feature type="region of interest" description="Disordered" evidence="1">
    <location>
        <begin position="410"/>
        <end position="444"/>
    </location>
</feature>
<keyword evidence="2" id="KW-0732">Signal</keyword>
<dbReference type="InterPro" id="IPR024934">
    <property type="entry name" value="Rubredoxin-like_dom"/>
</dbReference>
<feature type="signal peptide" evidence="2">
    <location>
        <begin position="1"/>
        <end position="18"/>
    </location>
</feature>
<feature type="compositionally biased region" description="Acidic residues" evidence="1">
    <location>
        <begin position="429"/>
        <end position="441"/>
    </location>
</feature>
<gene>
    <name evidence="4" type="ORF">ASEP1449_LOCUS3212</name>
</gene>
<feature type="domain" description="Rubredoxin-like" evidence="3">
    <location>
        <begin position="446"/>
        <end position="488"/>
    </location>
</feature>
<evidence type="ECO:0000256" key="1">
    <source>
        <dbReference type="SAM" id="MobiDB-lite"/>
    </source>
</evidence>
<dbReference type="SUPFAM" id="SSF57802">
    <property type="entry name" value="Rubredoxin-like"/>
    <property type="match status" value="1"/>
</dbReference>
<evidence type="ECO:0000313" key="4">
    <source>
        <dbReference type="EMBL" id="CAD9811387.1"/>
    </source>
</evidence>
<dbReference type="PROSITE" id="PS51257">
    <property type="entry name" value="PROKAR_LIPOPROTEIN"/>
    <property type="match status" value="1"/>
</dbReference>
<feature type="compositionally biased region" description="Basic and acidic residues" evidence="1">
    <location>
        <begin position="410"/>
        <end position="427"/>
    </location>
</feature>
<evidence type="ECO:0000259" key="3">
    <source>
        <dbReference type="PROSITE" id="PS50903"/>
    </source>
</evidence>
<evidence type="ECO:0000256" key="2">
    <source>
        <dbReference type="SAM" id="SignalP"/>
    </source>
</evidence>
<dbReference type="Gene3D" id="2.20.28.10">
    <property type="match status" value="1"/>
</dbReference>
<dbReference type="AlphaFoldDB" id="A0A7S2XMQ9"/>
<sequence>MRVLALAVVSLIASSACGFVVPRPTTWCSAAALRMASTDVESSQWDAILSEGSSSSSSRMSHKARGPKQVVLPHTSSAHDNTLLASSIAVDPMADLEAELMGESSSSSSSSLQENNEDYFEDGAENANQNMASNSNTERVTQYIARKEQPRKGLQMPNMNMQTFLEGKDMTDITIFLIFPSIVGASLLKWAYGKAAVYTTEKTAELLEAYATEMCYHDGDVEEMKLAHKDYSRVKLAYLGPLKKDKMLKSFLTVYAKKKNVSPQSISTLSHVLTLYKLSEEKAAQAIKELCMDLGKNKISSVGKLLFYATQILKSKEAKAALAPIKQMMAASYEGMDVDANQIVTGSQKAIGEAAYKFTVINGGKKQTKLPEGWKILGLKKEAAQAIFEECQKEGFISWREEHYSMQSTKYDKSGRALDDQGKRADGTDPTEDAPEEEEELSMSTSNAFECGECGFTIFVAKGREFKFFGDNFKCPECGAGKDKFVGRSDD</sequence>
<dbReference type="CDD" id="cd00350">
    <property type="entry name" value="rubredoxin_like"/>
    <property type="match status" value="1"/>
</dbReference>
<name>A0A7S2XMQ9_9STRA</name>
<feature type="chain" id="PRO_5030756241" description="Rubredoxin-like domain-containing protein" evidence="2">
    <location>
        <begin position="19"/>
        <end position="491"/>
    </location>
</feature>
<proteinExistence type="predicted"/>
<dbReference type="GO" id="GO:0005506">
    <property type="term" value="F:iron ion binding"/>
    <property type="evidence" value="ECO:0007669"/>
    <property type="project" value="InterPro"/>
</dbReference>
<accession>A0A7S2XMQ9</accession>